<dbReference type="OrthoDB" id="192380at2759"/>
<keyword evidence="2" id="KW-1133">Transmembrane helix</keyword>
<feature type="transmembrane region" description="Helical" evidence="2">
    <location>
        <begin position="244"/>
        <end position="266"/>
    </location>
</feature>
<feature type="transmembrane region" description="Helical" evidence="2">
    <location>
        <begin position="177"/>
        <end position="193"/>
    </location>
</feature>
<comment type="caution">
    <text evidence="3">The sequence shown here is derived from an EMBL/GenBank/DDBJ whole genome shotgun (WGS) entry which is preliminary data.</text>
</comment>
<evidence type="ECO:0000256" key="2">
    <source>
        <dbReference type="SAM" id="Phobius"/>
    </source>
</evidence>
<gene>
    <name evidence="3" type="ORF">TrLO_g9957</name>
</gene>
<keyword evidence="2" id="KW-0812">Transmembrane</keyword>
<feature type="region of interest" description="Disordered" evidence="1">
    <location>
        <begin position="1423"/>
        <end position="1445"/>
    </location>
</feature>
<dbReference type="EMBL" id="BRXW01000380">
    <property type="protein sequence ID" value="GMH49183.1"/>
    <property type="molecule type" value="Genomic_DNA"/>
</dbReference>
<feature type="transmembrane region" description="Helical" evidence="2">
    <location>
        <begin position="199"/>
        <end position="219"/>
    </location>
</feature>
<dbReference type="Proteomes" id="UP001165122">
    <property type="component" value="Unassembled WGS sequence"/>
</dbReference>
<reference evidence="4" key="1">
    <citation type="journal article" date="2023" name="Commun. Biol.">
        <title>Genome analysis of Parmales, the sister group of diatoms, reveals the evolutionary specialization of diatoms from phago-mixotrophs to photoautotrophs.</title>
        <authorList>
            <person name="Ban H."/>
            <person name="Sato S."/>
            <person name="Yoshikawa S."/>
            <person name="Yamada K."/>
            <person name="Nakamura Y."/>
            <person name="Ichinomiya M."/>
            <person name="Sato N."/>
            <person name="Blanc-Mathieu R."/>
            <person name="Endo H."/>
            <person name="Kuwata A."/>
            <person name="Ogata H."/>
        </authorList>
    </citation>
    <scope>NUCLEOTIDE SEQUENCE [LARGE SCALE GENOMIC DNA]</scope>
    <source>
        <strain evidence="4">NIES 3700</strain>
    </source>
</reference>
<feature type="transmembrane region" description="Helical" evidence="2">
    <location>
        <begin position="129"/>
        <end position="152"/>
    </location>
</feature>
<accession>A0A9W7DSJ8</accession>
<evidence type="ECO:0000313" key="3">
    <source>
        <dbReference type="EMBL" id="GMH49183.1"/>
    </source>
</evidence>
<evidence type="ECO:0000313" key="4">
    <source>
        <dbReference type="Proteomes" id="UP001165122"/>
    </source>
</evidence>
<feature type="transmembrane region" description="Helical" evidence="2">
    <location>
        <begin position="524"/>
        <end position="541"/>
    </location>
</feature>
<keyword evidence="2" id="KW-0472">Membrane</keyword>
<evidence type="ECO:0000256" key="1">
    <source>
        <dbReference type="SAM" id="MobiDB-lite"/>
    </source>
</evidence>
<feature type="transmembrane region" description="Helical" evidence="2">
    <location>
        <begin position="646"/>
        <end position="666"/>
    </location>
</feature>
<proteinExistence type="predicted"/>
<feature type="transmembrane region" description="Helical" evidence="2">
    <location>
        <begin position="678"/>
        <end position="698"/>
    </location>
</feature>
<feature type="transmembrane region" description="Helical" evidence="2">
    <location>
        <begin position="328"/>
        <end position="346"/>
    </location>
</feature>
<protein>
    <submittedName>
        <fullName evidence="3">Uncharacterized protein</fullName>
    </submittedName>
</protein>
<dbReference type="Gene3D" id="3.80.10.10">
    <property type="entry name" value="Ribonuclease Inhibitor"/>
    <property type="match status" value="2"/>
</dbReference>
<feature type="transmembrane region" description="Helical" evidence="2">
    <location>
        <begin position="704"/>
        <end position="725"/>
    </location>
</feature>
<keyword evidence="4" id="KW-1185">Reference proteome</keyword>
<organism evidence="3 4">
    <name type="scientific">Triparma laevis f. longispina</name>
    <dbReference type="NCBI Taxonomy" id="1714387"/>
    <lineage>
        <taxon>Eukaryota</taxon>
        <taxon>Sar</taxon>
        <taxon>Stramenopiles</taxon>
        <taxon>Ochrophyta</taxon>
        <taxon>Bolidophyceae</taxon>
        <taxon>Parmales</taxon>
        <taxon>Triparmaceae</taxon>
        <taxon>Triparma</taxon>
    </lineage>
</organism>
<sequence length="1445" mass="160667">MGKINSILPASVPYPTKMLKKASPRKPDSTAEAEADTFGGFLEGEAEGMAEKLFKGGGGEAMDMFDEDSVAMKSLLDGGGKPLEMLQVALGFLQSFSLVALLEMEWPEWFQGLTLFTLDFSFTEDAGDWPAIIFGLLAAPVLIISLDHGLFVRRFDHHYVQQTVSTLHLWRKKCRKMESSFVSSFLWVFFFVMSRSAGIPGFQTANILNIILNIFVLGVKNSKEGAAAQAAWVRKMACRLEDHVHDWTVGLLLLLYVVLYFGSLIGVGDQSTGTDEGLGKNTRADVYNLGIVGMIFLYSVGQLLHWGYLRRLLKTCETNNENFKLKRCWGEFTAFLFLFLIVYLSGVNATLQMTTMEIGGNSTSELECARFKFDGCGSPKSDVVFIESFSPTACNGASIYRSSLSYADISKSKAKVRELYSLSSSPRTWYMAEREVTLDDEGEAEERTMEVCNSDVATALSNLGYGCANCNQMQSTSSWTCNNLGLGSNEITYTQLDDGPCFHWKAELPMRFCDEACINNANKIGWILFVFYTVVPLFRLWKIGKAVKVVLNELPGEYEESFDVLAISARTASTHSEFSGVDDVQGDRTLPWPKKWWGDENINEDLGIQLAVSSALLAAFEEKWWWWKLFLMTERGVLATCVFTEVSVWAAFVVTIIGVAGSFYTRPYWEDEEDTADLIARCTTLLSVFLACLAESGVVKGDEIAVAVILNVSSIGTLVMLVMALGPRRMLYSVITFYNVKRRELKLSLDKNAAQKMSEKDALAMTEKEYLNKSKKIRGDLMRAYQDHKELEKRWLDWVNKEDGNEVGLDEKEKSWLEEAAKEFGKSMAWLYSSGDGTVFGCEVEDKKVVSLQWQGQGLVARKIPAAMFKLKHAKDINLTSNDVYISDATTAKVTGKGIFHVGNRQEKEVLEAATKQMGQTLEWLHNDMGEHNVGQWRGVKMDAQGVRVEGLGWAGQGLCNSVSPELSKLKGLKSLDLRFNACKFGKNKAINNMIDYSHSQAGGDMVRIASTDLSINYNMPDKYVKGKTKEYADTDYATLDDKQWRYRLIRLNFMGVEAFMFEDMNKEGLVLVLHKGMLCRVSKDDLSEYGGVEVAAWAIRAGLDSSVKVEGAETVCSIESVYEAGLFMCHGVGLKDLDAHESEFMMRVKKPGREPLPGAVTGTMVENKGEIMDSWKARCTFKLLPDVVEEKKGKGVVTKYEMMHGWEGGLVDHKLNGLLKQLGGGEEDTGLLFDSSLEKVALCDCARSLGKTVPWLLNGAGGYDVGGWRGITVYDGGRVAEIEWVDEELSGKLSIAFCSFEKLVRLDLSGNEGIEEEIPAELGALRGSLGLSKCVLFTESDHRGWAEKRLERVFKPRSVEEVRDLGIMLAMDYIGLVVLSAIVVGTTNIVAVNIVWCVSVAGGFLWAWKEKWLCVFVPPPPPPKPAHAAFKRTATQKAKRKAKK</sequence>
<dbReference type="InterPro" id="IPR032675">
    <property type="entry name" value="LRR_dom_sf"/>
</dbReference>
<name>A0A9W7DSJ8_9STRA</name>
<feature type="transmembrane region" description="Helical" evidence="2">
    <location>
        <begin position="286"/>
        <end position="308"/>
    </location>
</feature>